<gene>
    <name evidence="2" type="ORF">FPH17_10850</name>
</gene>
<sequence>MTPMFTALHSALGIAPTDEFTNEMLDRLVEERIAERQDLDFKEKIDSKPTRPESDVKKDLCAMANSGGGVIVYGVGERPDMKDHAGERVKAGDYSPGLEQAYRSVATAYISPPLRGVEFHRVEHPEHEAFVVVVPASQQVPHMYFTEKKNATVLAAPTRNGSHSEWLSEPEIANLYRLRFQREEASSREVDEVYSKVAAKRSSDGFWGVGVAVPTYPARNGDVTERDATMARFSAYEDPLREGYKGSVSPATASNYRKGLKCWTFSGKQYDTQELLAYVELHENGVVTVLSRLDKVTYSTEDQLVSTHAFACLVGDLLALIRHYGGVTGNTDYTVRCNVEWDQDKPLVLWQPKDPRYFSEDPLPLESFSPVEAEVSVTANAPLIDTARSLVRDCLNQAGVEQLPVWRK</sequence>
<protein>
    <recommendedName>
        <fullName evidence="1">Schlafen AlbA-2 domain-containing protein</fullName>
    </recommendedName>
</protein>
<dbReference type="InterPro" id="IPR038461">
    <property type="entry name" value="Schlafen_AlbA_2_dom_sf"/>
</dbReference>
<feature type="domain" description="Schlafen AlbA-2" evidence="1">
    <location>
        <begin position="35"/>
        <end position="149"/>
    </location>
</feature>
<proteinExistence type="predicted"/>
<name>A0ABY3DYG2_9CORY</name>
<comment type="caution">
    <text evidence="2">The sequence shown here is derived from an EMBL/GenBank/DDBJ whole genome shotgun (WGS) entry which is preliminary data.</text>
</comment>
<dbReference type="Proteomes" id="UP000320747">
    <property type="component" value="Unassembled WGS sequence"/>
</dbReference>
<keyword evidence="3" id="KW-1185">Reference proteome</keyword>
<dbReference type="InterPro" id="IPR007421">
    <property type="entry name" value="Schlafen_AlbA_2_dom"/>
</dbReference>
<accession>A0ABY3DYG2</accession>
<dbReference type="Pfam" id="PF04326">
    <property type="entry name" value="SLFN_AlbA_2"/>
    <property type="match status" value="1"/>
</dbReference>
<organism evidence="2 3">
    <name type="scientific">Corynebacterium godavarianum</name>
    <dbReference type="NCBI Taxonomy" id="2054421"/>
    <lineage>
        <taxon>Bacteria</taxon>
        <taxon>Bacillati</taxon>
        <taxon>Actinomycetota</taxon>
        <taxon>Actinomycetes</taxon>
        <taxon>Mycobacteriales</taxon>
        <taxon>Corynebacteriaceae</taxon>
        <taxon>Corynebacterium</taxon>
    </lineage>
</organism>
<dbReference type="EMBL" id="VMHH01000012">
    <property type="protein sequence ID" value="TSJ71159.1"/>
    <property type="molecule type" value="Genomic_DNA"/>
</dbReference>
<reference evidence="2 3" key="1">
    <citation type="submission" date="2019-07" db="EMBL/GenBank/DDBJ databases">
        <title>Draft genome of Corynebacterium godavarianum and other related strains.</title>
        <authorList>
            <person name="Bernier A.-M."/>
            <person name="Bernard K."/>
        </authorList>
    </citation>
    <scope>NUCLEOTIDE SEQUENCE [LARGE SCALE GENOMIC DNA]</scope>
    <source>
        <strain evidence="2 3">LMG 29598</strain>
    </source>
</reference>
<dbReference type="Gene3D" id="3.30.950.30">
    <property type="entry name" value="Schlafen, AAA domain"/>
    <property type="match status" value="1"/>
</dbReference>
<evidence type="ECO:0000313" key="3">
    <source>
        <dbReference type="Proteomes" id="UP000320747"/>
    </source>
</evidence>
<evidence type="ECO:0000313" key="2">
    <source>
        <dbReference type="EMBL" id="TSJ71159.1"/>
    </source>
</evidence>
<evidence type="ECO:0000259" key="1">
    <source>
        <dbReference type="Pfam" id="PF04326"/>
    </source>
</evidence>